<comment type="caution">
    <text evidence="3">The sequence shown here is derived from an EMBL/GenBank/DDBJ whole genome shotgun (WGS) entry which is preliminary data.</text>
</comment>
<keyword evidence="2" id="KW-0812">Transmembrane</keyword>
<feature type="transmembrane region" description="Helical" evidence="2">
    <location>
        <begin position="508"/>
        <end position="531"/>
    </location>
</feature>
<keyword evidence="2" id="KW-0472">Membrane</keyword>
<feature type="transmembrane region" description="Helical" evidence="2">
    <location>
        <begin position="543"/>
        <end position="562"/>
    </location>
</feature>
<dbReference type="EMBL" id="SKBQ01000062">
    <property type="protein sequence ID" value="TPX09771.1"/>
    <property type="molecule type" value="Genomic_DNA"/>
</dbReference>
<evidence type="ECO:0000256" key="2">
    <source>
        <dbReference type="SAM" id="Phobius"/>
    </source>
</evidence>
<keyword evidence="2" id="KW-1133">Transmembrane helix</keyword>
<dbReference type="GeneID" id="41976409"/>
<keyword evidence="4" id="KW-1185">Reference proteome</keyword>
<feature type="compositionally biased region" description="Acidic residues" evidence="1">
    <location>
        <begin position="415"/>
        <end position="435"/>
    </location>
</feature>
<dbReference type="RefSeq" id="XP_030991482.1">
    <property type="nucleotide sequence ID" value="XM_031143874.1"/>
</dbReference>
<evidence type="ECO:0000313" key="4">
    <source>
        <dbReference type="Proteomes" id="UP000319257"/>
    </source>
</evidence>
<dbReference type="OrthoDB" id="3231000at2759"/>
<name>A0A507AXX2_9PEZI</name>
<organism evidence="3 4">
    <name type="scientific">Thyridium curvatum</name>
    <dbReference type="NCBI Taxonomy" id="1093900"/>
    <lineage>
        <taxon>Eukaryota</taxon>
        <taxon>Fungi</taxon>
        <taxon>Dikarya</taxon>
        <taxon>Ascomycota</taxon>
        <taxon>Pezizomycotina</taxon>
        <taxon>Sordariomycetes</taxon>
        <taxon>Sordariomycetidae</taxon>
        <taxon>Thyridiales</taxon>
        <taxon>Thyridiaceae</taxon>
        <taxon>Thyridium</taxon>
    </lineage>
</organism>
<feature type="region of interest" description="Disordered" evidence="1">
    <location>
        <begin position="392"/>
        <end position="444"/>
    </location>
</feature>
<dbReference type="AlphaFoldDB" id="A0A507AXX2"/>
<dbReference type="STRING" id="1093900.A0A507AXX2"/>
<protein>
    <submittedName>
        <fullName evidence="3">Uncharacterized protein</fullName>
    </submittedName>
</protein>
<gene>
    <name evidence="3" type="ORF">E0L32_008962</name>
</gene>
<dbReference type="Proteomes" id="UP000319257">
    <property type="component" value="Unassembled WGS sequence"/>
</dbReference>
<dbReference type="InParanoid" id="A0A507AXX2"/>
<accession>A0A507AXX2</accession>
<proteinExistence type="predicted"/>
<sequence length="599" mass="67503">MSWSRACVIELGDAQQAQVSDYITDIPSLRDELHSPRPSNKPRRRVILIELCASVPRPEGPTDSGINIQMQDARPLSALNDLLAEEPLQVGEDFIQNHLQLVTRFDFNEDIRIPGLPSELRPYEQFHLEYFEPRYFVPTELVFPDDDETWTAVCTSTGRAIQCHEWRSGNLLVLASRKVSFWSTRYGDDGSWDGKSFFPFHDHCPSDTDPKPRSLAIILCDPLIKGCVIQDTTTRNLTPSRPFKHGFNIATGRPSPAPCSPGARASWAQAHHHHPEHDSMIGDLRFYFSHHSHLLRRCLPRSALADPSVAATLFARKIVAAHFNHVLAFVTHQAASMRSRGWSLRRANDAEAAESRRVEGQWSRFRCAEFVESLAGTLEALGLPRHQAPQPSCCGGCASKPKRTAAQQQRKDRGEEEEDGVEEVEEEEEGDDNDSSETIVAAGAAPTEAYREDIRRQGRSLCGEWAAVDRDLQHLYRGFEQQRIEYDRITHSIAAFVQMKEAERSLNVAKLTTYFALILTPFAWLASYFSMKEDYLPGGEHVYVYWVVSVGVILLSMLLFQTGSEIKINDKKLVLAARRLGTGWKRNRRGRNGSPLGDA</sequence>
<evidence type="ECO:0000313" key="3">
    <source>
        <dbReference type="EMBL" id="TPX09771.1"/>
    </source>
</evidence>
<reference evidence="3 4" key="1">
    <citation type="submission" date="2019-06" db="EMBL/GenBank/DDBJ databases">
        <title>Draft genome sequence of the filamentous fungus Phialemoniopsis curvata isolated from diesel fuel.</title>
        <authorList>
            <person name="Varaljay V.A."/>
            <person name="Lyon W.J."/>
            <person name="Crouch A.L."/>
            <person name="Drake C.E."/>
            <person name="Hollomon J.M."/>
            <person name="Nadeau L.J."/>
            <person name="Nunn H.S."/>
            <person name="Stevenson B.S."/>
            <person name="Bojanowski C.L."/>
            <person name="Crookes-Goodson W.J."/>
        </authorList>
    </citation>
    <scope>NUCLEOTIDE SEQUENCE [LARGE SCALE GENOMIC DNA]</scope>
    <source>
        <strain evidence="3 4">D216</strain>
    </source>
</reference>
<evidence type="ECO:0000256" key="1">
    <source>
        <dbReference type="SAM" id="MobiDB-lite"/>
    </source>
</evidence>